<proteinExistence type="predicted"/>
<dbReference type="InterPro" id="IPR009577">
    <property type="entry name" value="Sm_multidrug_ex"/>
</dbReference>
<organism evidence="1 2">
    <name type="scientific">Trifolium subterraneum</name>
    <name type="common">Subterranean clover</name>
    <dbReference type="NCBI Taxonomy" id="3900"/>
    <lineage>
        <taxon>Eukaryota</taxon>
        <taxon>Viridiplantae</taxon>
        <taxon>Streptophyta</taxon>
        <taxon>Embryophyta</taxon>
        <taxon>Tracheophyta</taxon>
        <taxon>Spermatophyta</taxon>
        <taxon>Magnoliopsida</taxon>
        <taxon>eudicotyledons</taxon>
        <taxon>Gunneridae</taxon>
        <taxon>Pentapetalae</taxon>
        <taxon>rosids</taxon>
        <taxon>fabids</taxon>
        <taxon>Fabales</taxon>
        <taxon>Fabaceae</taxon>
        <taxon>Papilionoideae</taxon>
        <taxon>50 kb inversion clade</taxon>
        <taxon>NPAAA clade</taxon>
        <taxon>Hologalegina</taxon>
        <taxon>IRL clade</taxon>
        <taxon>Trifolieae</taxon>
        <taxon>Trifolium</taxon>
    </lineage>
</organism>
<dbReference type="PANTHER" id="PTHR36007:SF2">
    <property type="entry name" value="TRANSPORT PROTEIN-RELATED"/>
    <property type="match status" value="1"/>
</dbReference>
<keyword evidence="2" id="KW-1185">Reference proteome</keyword>
<dbReference type="PANTHER" id="PTHR36007">
    <property type="entry name" value="TRANSPORT PROTEIN-RELATED"/>
    <property type="match status" value="1"/>
</dbReference>
<dbReference type="OrthoDB" id="2018918at2759"/>
<reference evidence="2" key="1">
    <citation type="journal article" date="2017" name="Front. Plant Sci.">
        <title>Climate Clever Clovers: New Paradigm to Reduce the Environmental Footprint of Ruminants by Breeding Low Methanogenic Forages Utilizing Haplotype Variation.</title>
        <authorList>
            <person name="Kaur P."/>
            <person name="Appels R."/>
            <person name="Bayer P.E."/>
            <person name="Keeble-Gagnere G."/>
            <person name="Wang J."/>
            <person name="Hirakawa H."/>
            <person name="Shirasawa K."/>
            <person name="Vercoe P."/>
            <person name="Stefanova K."/>
            <person name="Durmic Z."/>
            <person name="Nichols P."/>
            <person name="Revell C."/>
            <person name="Isobe S.N."/>
            <person name="Edwards D."/>
            <person name="Erskine W."/>
        </authorList>
    </citation>
    <scope>NUCLEOTIDE SEQUENCE [LARGE SCALE GENOMIC DNA]</scope>
    <source>
        <strain evidence="2">cv. Daliak</strain>
    </source>
</reference>
<name>A0A2Z6NVL9_TRISU</name>
<evidence type="ECO:0000313" key="2">
    <source>
        <dbReference type="Proteomes" id="UP000242715"/>
    </source>
</evidence>
<evidence type="ECO:0000313" key="1">
    <source>
        <dbReference type="EMBL" id="GAU46313.1"/>
    </source>
</evidence>
<accession>A0A2Z6NVL9</accession>
<gene>
    <name evidence="1" type="ORF">TSUD_401900</name>
</gene>
<dbReference type="Proteomes" id="UP000242715">
    <property type="component" value="Unassembled WGS sequence"/>
</dbReference>
<dbReference type="EMBL" id="DF974198">
    <property type="protein sequence ID" value="GAU46313.1"/>
    <property type="molecule type" value="Genomic_DNA"/>
</dbReference>
<protein>
    <submittedName>
        <fullName evidence="1">Uncharacterized protein</fullName>
    </submittedName>
</protein>
<dbReference type="AlphaFoldDB" id="A0A2Z6NVL9"/>
<sequence>MSLAWFAYSKDANAAVDSIKASGYGLKIANSLRKLGWPDWVVVFTLATLPVLELRGAIPVGYWLQLNPATLTVLSILGVLNSGYGRVANFDIAKTRSKMQPMQSQLQLHCSFGNI</sequence>
<dbReference type="GO" id="GO:0009507">
    <property type="term" value="C:chloroplast"/>
    <property type="evidence" value="ECO:0007669"/>
    <property type="project" value="TreeGrafter"/>
</dbReference>